<sequence>MLTLTDAARKELEGFFADREKATVRIYLAPGGCSGPRLALALDEAGENDTRIEQGGFAFCINNELLQQVKSVSIDANYLGFLVTPEVPLPSSGGSACGGCCGGCGSHQ</sequence>
<dbReference type="Gene3D" id="2.60.300.12">
    <property type="entry name" value="HesB-like domain"/>
    <property type="match status" value="1"/>
</dbReference>
<organism evidence="2 3">
    <name type="scientific">Desulfovibrio piger</name>
    <dbReference type="NCBI Taxonomy" id="901"/>
    <lineage>
        <taxon>Bacteria</taxon>
        <taxon>Pseudomonadati</taxon>
        <taxon>Thermodesulfobacteriota</taxon>
        <taxon>Desulfovibrionia</taxon>
        <taxon>Desulfovibrionales</taxon>
        <taxon>Desulfovibrionaceae</taxon>
        <taxon>Desulfovibrio</taxon>
    </lineage>
</organism>
<reference evidence="3" key="1">
    <citation type="submission" date="2016-10" db="EMBL/GenBank/DDBJ databases">
        <authorList>
            <person name="Wegmann U."/>
        </authorList>
    </citation>
    <scope>NUCLEOTIDE SEQUENCE [LARGE SCALE GENOMIC DNA]</scope>
</reference>
<protein>
    <submittedName>
        <fullName evidence="2">HesB-like domain</fullName>
    </submittedName>
</protein>
<keyword evidence="3" id="KW-1185">Reference proteome</keyword>
<dbReference type="NCBIfam" id="NF038090">
    <property type="entry name" value="IscA_HesB_Se"/>
    <property type="match status" value="1"/>
</dbReference>
<evidence type="ECO:0000259" key="1">
    <source>
        <dbReference type="Pfam" id="PF01521"/>
    </source>
</evidence>
<name>A0A1K1LBX8_9BACT</name>
<dbReference type="OrthoDB" id="5460919at2"/>
<evidence type="ECO:0000313" key="3">
    <source>
        <dbReference type="Proteomes" id="UP000186323"/>
    </source>
</evidence>
<proteinExistence type="predicted"/>
<dbReference type="Proteomes" id="UP000186323">
    <property type="component" value="Chromosome I"/>
</dbReference>
<accession>A0A1K1LBX8</accession>
<evidence type="ECO:0000313" key="2">
    <source>
        <dbReference type="EMBL" id="SFV72228.1"/>
    </source>
</evidence>
<dbReference type="AlphaFoldDB" id="A0A1K1LBX8"/>
<dbReference type="InterPro" id="IPR000361">
    <property type="entry name" value="ATAP_core_dom"/>
</dbReference>
<dbReference type="RefSeq" id="WP_072332243.1">
    <property type="nucleotide sequence ID" value="NZ_CALUWT010000011.1"/>
</dbReference>
<dbReference type="EMBL" id="LT630450">
    <property type="protein sequence ID" value="SFV72228.1"/>
    <property type="molecule type" value="Genomic_DNA"/>
</dbReference>
<dbReference type="SUPFAM" id="SSF89360">
    <property type="entry name" value="HesB-like domain"/>
    <property type="match status" value="1"/>
</dbReference>
<dbReference type="KEGG" id="dpg:DESPIGER_0336"/>
<gene>
    <name evidence="2" type="ORF">DESPIGER_0336</name>
</gene>
<dbReference type="Pfam" id="PF01521">
    <property type="entry name" value="Fe-S_biosyn"/>
    <property type="match status" value="1"/>
</dbReference>
<dbReference type="InterPro" id="IPR035903">
    <property type="entry name" value="HesB-like_dom_sf"/>
</dbReference>
<feature type="domain" description="Core" evidence="1">
    <location>
        <begin position="2"/>
        <end position="81"/>
    </location>
</feature>